<feature type="transmembrane region" description="Helical" evidence="6">
    <location>
        <begin position="97"/>
        <end position="120"/>
    </location>
</feature>
<keyword evidence="3 6" id="KW-0812">Transmembrane</keyword>
<evidence type="ECO:0000256" key="1">
    <source>
        <dbReference type="ARBA" id="ARBA00004127"/>
    </source>
</evidence>
<dbReference type="InterPro" id="IPR036259">
    <property type="entry name" value="MFS_trans_sf"/>
</dbReference>
<dbReference type="GO" id="GO:0005886">
    <property type="term" value="C:plasma membrane"/>
    <property type="evidence" value="ECO:0007669"/>
    <property type="project" value="TreeGrafter"/>
</dbReference>
<keyword evidence="5 6" id="KW-0472">Membrane</keyword>
<gene>
    <name evidence="7" type="ORF">VPR01S_06_01400</name>
</gene>
<dbReference type="GO" id="GO:0012505">
    <property type="term" value="C:endomembrane system"/>
    <property type="evidence" value="ECO:0007669"/>
    <property type="project" value="UniProtKB-SubCell"/>
</dbReference>
<keyword evidence="4 6" id="KW-1133">Transmembrane helix</keyword>
<dbReference type="Gene3D" id="1.20.1250.20">
    <property type="entry name" value="MFS general substrate transporter like domains"/>
    <property type="match status" value="1"/>
</dbReference>
<evidence type="ECO:0000256" key="4">
    <source>
        <dbReference type="ARBA" id="ARBA00022989"/>
    </source>
</evidence>
<dbReference type="GO" id="GO:0022857">
    <property type="term" value="F:transmembrane transporter activity"/>
    <property type="evidence" value="ECO:0007669"/>
    <property type="project" value="TreeGrafter"/>
</dbReference>
<dbReference type="eggNOG" id="COG0477">
    <property type="taxonomic scope" value="Bacteria"/>
</dbReference>
<dbReference type="SUPFAM" id="SSF103473">
    <property type="entry name" value="MFS general substrate transporter"/>
    <property type="match status" value="2"/>
</dbReference>
<dbReference type="Proteomes" id="UP000016570">
    <property type="component" value="Unassembled WGS sequence"/>
</dbReference>
<accession>U3A193</accession>
<feature type="transmembrane region" description="Helical" evidence="6">
    <location>
        <begin position="268"/>
        <end position="286"/>
    </location>
</feature>
<feature type="transmembrane region" description="Helical" evidence="6">
    <location>
        <begin position="46"/>
        <end position="65"/>
    </location>
</feature>
<dbReference type="STRING" id="1219065.VPR01S_06_01400"/>
<dbReference type="AlphaFoldDB" id="U3A193"/>
<dbReference type="PANTHER" id="PTHR23501:SF191">
    <property type="entry name" value="VACUOLAR BASIC AMINO ACID TRANSPORTER 4"/>
    <property type="match status" value="1"/>
</dbReference>
<comment type="subcellular location">
    <subcellularLocation>
        <location evidence="1">Endomembrane system</location>
        <topology evidence="1">Multi-pass membrane protein</topology>
    </subcellularLocation>
</comment>
<sequence length="512" mass="56531">MKNRTPLLLLALFALAAFGINSVMFTEMSHEMAVTFRLSLDETDRVKIAMMIAQVLGYLFSPLLVRHFGAYRLLMFALGGGLACNIVLYLPMPLPGLFWLTWVCAGFSMSIMLVTINLLLLHTFDARWMPAIIALTLLFSTLLPMGAYPWLVADVLEQFNWSLFCVLASWLYFSALIILSLFKPISVTLKTKKKSGALFYVPATAAISLTIYLLMRGGFYNWFDSVQFAHLAAITAALILLVVYLLVRHRHQNTASMQIHARFKTNVFMYNAFLAGFAVMASSALFSNFLKKALHYNALSAGHALLPSFVAMVAGMLVSVLVYYFRRQLADAVVPFGVLMLLISVKQFSELPSYAGAESLPLPMLLRGFGVGMLNVSVTIAVLMYFNADDRLEGIANFYLFRTMGGVIGGAFLSRVTQQHSAQASGELGRTLEASSQSFSAYQHALNSELLTNGYLPQQALGMSQIHGVVKEQTITLALNNSLIMFIVSILVLAPILLVGKKLVAKKESNMR</sequence>
<feature type="transmembrane region" description="Helical" evidence="6">
    <location>
        <begin position="332"/>
        <end position="349"/>
    </location>
</feature>
<reference evidence="7 8" key="1">
    <citation type="submission" date="2013-09" db="EMBL/GenBank/DDBJ databases">
        <title>Whole genome shotgun sequence of Vibrio proteolyticus NBRC 13287.</title>
        <authorList>
            <person name="Isaki S."/>
            <person name="Hosoyama A."/>
            <person name="Numata M."/>
            <person name="Hashimoto M."/>
            <person name="Hosoyama Y."/>
            <person name="Tsuchikane K."/>
            <person name="Noguchi M."/>
            <person name="Hirakata S."/>
            <person name="Ichikawa N."/>
            <person name="Ohji S."/>
            <person name="Yamazoe A."/>
            <person name="Fujita N."/>
        </authorList>
    </citation>
    <scope>NUCLEOTIDE SEQUENCE [LARGE SCALE GENOMIC DNA]</scope>
    <source>
        <strain evidence="7 8">NBRC 13287</strain>
    </source>
</reference>
<feature type="transmembrane region" description="Helical" evidence="6">
    <location>
        <begin position="197"/>
        <end position="215"/>
    </location>
</feature>
<feature type="transmembrane region" description="Helical" evidence="6">
    <location>
        <begin position="306"/>
        <end position="325"/>
    </location>
</feature>
<dbReference type="PANTHER" id="PTHR23501">
    <property type="entry name" value="MAJOR FACILITATOR SUPERFAMILY"/>
    <property type="match status" value="1"/>
</dbReference>
<evidence type="ECO:0000256" key="3">
    <source>
        <dbReference type="ARBA" id="ARBA00022692"/>
    </source>
</evidence>
<feature type="transmembrane region" description="Helical" evidence="6">
    <location>
        <begin position="483"/>
        <end position="504"/>
    </location>
</feature>
<proteinExistence type="predicted"/>
<evidence type="ECO:0000313" key="8">
    <source>
        <dbReference type="Proteomes" id="UP000016570"/>
    </source>
</evidence>
<evidence type="ECO:0000256" key="5">
    <source>
        <dbReference type="ARBA" id="ARBA00023136"/>
    </source>
</evidence>
<feature type="transmembrane region" description="Helical" evidence="6">
    <location>
        <begin position="398"/>
        <end position="416"/>
    </location>
</feature>
<evidence type="ECO:0000313" key="7">
    <source>
        <dbReference type="EMBL" id="GAD67122.1"/>
    </source>
</evidence>
<evidence type="ECO:0000256" key="2">
    <source>
        <dbReference type="ARBA" id="ARBA00022448"/>
    </source>
</evidence>
<dbReference type="RefSeq" id="WP_021705097.1">
    <property type="nucleotide sequence ID" value="NZ_BATJ01000006.1"/>
</dbReference>
<organism evidence="7 8">
    <name type="scientific">Vibrio proteolyticus NBRC 13287</name>
    <dbReference type="NCBI Taxonomy" id="1219065"/>
    <lineage>
        <taxon>Bacteria</taxon>
        <taxon>Pseudomonadati</taxon>
        <taxon>Pseudomonadota</taxon>
        <taxon>Gammaproteobacteria</taxon>
        <taxon>Vibrionales</taxon>
        <taxon>Vibrionaceae</taxon>
        <taxon>Vibrio</taxon>
    </lineage>
</organism>
<evidence type="ECO:0008006" key="9">
    <source>
        <dbReference type="Google" id="ProtNLM"/>
    </source>
</evidence>
<keyword evidence="8" id="KW-1185">Reference proteome</keyword>
<feature type="transmembrane region" description="Helical" evidence="6">
    <location>
        <begin position="132"/>
        <end position="153"/>
    </location>
</feature>
<evidence type="ECO:0000256" key="6">
    <source>
        <dbReference type="SAM" id="Phobius"/>
    </source>
</evidence>
<dbReference type="EMBL" id="BATJ01000006">
    <property type="protein sequence ID" value="GAD67122.1"/>
    <property type="molecule type" value="Genomic_DNA"/>
</dbReference>
<name>U3A193_VIBPR</name>
<protein>
    <recommendedName>
        <fullName evidence="9">Drug resistance transporter</fullName>
    </recommendedName>
</protein>
<comment type="caution">
    <text evidence="7">The sequence shown here is derived from an EMBL/GenBank/DDBJ whole genome shotgun (WGS) entry which is preliminary data.</text>
</comment>
<feature type="transmembrane region" description="Helical" evidence="6">
    <location>
        <begin position="72"/>
        <end position="91"/>
    </location>
</feature>
<keyword evidence="2" id="KW-0813">Transport</keyword>
<feature type="transmembrane region" description="Helical" evidence="6">
    <location>
        <begin position="227"/>
        <end position="247"/>
    </location>
</feature>
<feature type="transmembrane region" description="Helical" evidence="6">
    <location>
        <begin position="369"/>
        <end position="386"/>
    </location>
</feature>
<feature type="transmembrane region" description="Helical" evidence="6">
    <location>
        <begin position="159"/>
        <end position="185"/>
    </location>
</feature>